<comment type="caution">
    <text evidence="2">The sequence shown here is derived from an EMBL/GenBank/DDBJ whole genome shotgun (WGS) entry which is preliminary data.</text>
</comment>
<keyword evidence="3" id="KW-1185">Reference proteome</keyword>
<dbReference type="Proteomes" id="UP001500253">
    <property type="component" value="Unassembled WGS sequence"/>
</dbReference>
<dbReference type="EMBL" id="BAAASD010000001">
    <property type="protein sequence ID" value="GAA2325174.1"/>
    <property type="molecule type" value="Genomic_DNA"/>
</dbReference>
<evidence type="ECO:0000313" key="3">
    <source>
        <dbReference type="Proteomes" id="UP001500253"/>
    </source>
</evidence>
<name>A0ABP5S9M0_9ACTN</name>
<proteinExistence type="predicted"/>
<gene>
    <name evidence="2" type="ORF">GCM10010246_02770</name>
</gene>
<sequence>MARDAPDTGGGVARAAGGRRPLDAAPTGACHATRELVDALLYADASGDVAGGSDADG</sequence>
<evidence type="ECO:0000313" key="2">
    <source>
        <dbReference type="EMBL" id="GAA2325174.1"/>
    </source>
</evidence>
<organism evidence="2 3">
    <name type="scientific">Streptomyces cuspidosporus</name>
    <dbReference type="NCBI Taxonomy" id="66882"/>
    <lineage>
        <taxon>Bacteria</taxon>
        <taxon>Bacillati</taxon>
        <taxon>Actinomycetota</taxon>
        <taxon>Actinomycetes</taxon>
        <taxon>Kitasatosporales</taxon>
        <taxon>Streptomycetaceae</taxon>
        <taxon>Streptomyces</taxon>
    </lineage>
</organism>
<protein>
    <submittedName>
        <fullName evidence="2">Uncharacterized protein</fullName>
    </submittedName>
</protein>
<feature type="region of interest" description="Disordered" evidence="1">
    <location>
        <begin position="1"/>
        <end position="27"/>
    </location>
</feature>
<evidence type="ECO:0000256" key="1">
    <source>
        <dbReference type="SAM" id="MobiDB-lite"/>
    </source>
</evidence>
<reference evidence="3" key="1">
    <citation type="journal article" date="2019" name="Int. J. Syst. Evol. Microbiol.">
        <title>The Global Catalogue of Microorganisms (GCM) 10K type strain sequencing project: providing services to taxonomists for standard genome sequencing and annotation.</title>
        <authorList>
            <consortium name="The Broad Institute Genomics Platform"/>
            <consortium name="The Broad Institute Genome Sequencing Center for Infectious Disease"/>
            <person name="Wu L."/>
            <person name="Ma J."/>
        </authorList>
    </citation>
    <scope>NUCLEOTIDE SEQUENCE [LARGE SCALE GENOMIC DNA]</scope>
    <source>
        <strain evidence="3">JCM 4316</strain>
    </source>
</reference>
<accession>A0ABP5S9M0</accession>